<dbReference type="PROSITE" id="PS01359">
    <property type="entry name" value="ZF_PHD_1"/>
    <property type="match status" value="1"/>
</dbReference>
<feature type="region of interest" description="Disordered" evidence="10">
    <location>
        <begin position="202"/>
        <end position="322"/>
    </location>
</feature>
<feature type="compositionally biased region" description="Polar residues" evidence="10">
    <location>
        <begin position="1341"/>
        <end position="1352"/>
    </location>
</feature>
<proteinExistence type="predicted"/>
<reference evidence="13 14" key="1">
    <citation type="journal article" date="2018" name="Gigascience">
        <title>Genomes of trombidid mites reveal novel predicted allergens and laterally-transferred genes associated with secondary metabolism.</title>
        <authorList>
            <person name="Dong X."/>
            <person name="Chaisiri K."/>
            <person name="Xia D."/>
            <person name="Armstrong S.D."/>
            <person name="Fang Y."/>
            <person name="Donnelly M.J."/>
            <person name="Kadowaki T."/>
            <person name="McGarry J.W."/>
            <person name="Darby A.C."/>
            <person name="Makepeace B.L."/>
        </authorList>
    </citation>
    <scope>NUCLEOTIDE SEQUENCE [LARGE SCALE GENOMIC DNA]</scope>
    <source>
        <strain evidence="13">UoL-UT</strain>
    </source>
</reference>
<dbReference type="InterPro" id="IPR013083">
    <property type="entry name" value="Znf_RING/FYVE/PHD"/>
</dbReference>
<feature type="region of interest" description="Disordered" evidence="10">
    <location>
        <begin position="561"/>
        <end position="689"/>
    </location>
</feature>
<dbReference type="EMBL" id="NCKV01003183">
    <property type="protein sequence ID" value="RWS25974.1"/>
    <property type="molecule type" value="Genomic_DNA"/>
</dbReference>
<evidence type="ECO:0000256" key="3">
    <source>
        <dbReference type="ARBA" id="ARBA00022771"/>
    </source>
</evidence>
<feature type="compositionally biased region" description="Low complexity" evidence="10">
    <location>
        <begin position="608"/>
        <end position="618"/>
    </location>
</feature>
<dbReference type="InterPro" id="IPR019787">
    <property type="entry name" value="Znf_PHD-finger"/>
</dbReference>
<evidence type="ECO:0000256" key="7">
    <source>
        <dbReference type="ARBA" id="ARBA00023242"/>
    </source>
</evidence>
<feature type="compositionally biased region" description="Pro residues" evidence="10">
    <location>
        <begin position="1130"/>
        <end position="1144"/>
    </location>
</feature>
<dbReference type="Proteomes" id="UP000288716">
    <property type="component" value="Unassembled WGS sequence"/>
</dbReference>
<feature type="region of interest" description="Disordered" evidence="10">
    <location>
        <begin position="1060"/>
        <end position="1154"/>
    </location>
</feature>
<keyword evidence="9" id="KW-0175">Coiled coil</keyword>
<feature type="compositionally biased region" description="Basic and acidic residues" evidence="10">
    <location>
        <begin position="563"/>
        <end position="576"/>
    </location>
</feature>
<dbReference type="STRING" id="299467.A0A443SEM3"/>
<keyword evidence="6" id="KW-0804">Transcription</keyword>
<feature type="compositionally biased region" description="Polar residues" evidence="10">
    <location>
        <begin position="1317"/>
        <end position="1327"/>
    </location>
</feature>
<evidence type="ECO:0000256" key="4">
    <source>
        <dbReference type="ARBA" id="ARBA00022833"/>
    </source>
</evidence>
<feature type="compositionally biased region" description="Basic and acidic residues" evidence="10">
    <location>
        <begin position="1019"/>
        <end position="1029"/>
    </location>
</feature>
<feature type="compositionally biased region" description="Basic and acidic residues" evidence="10">
    <location>
        <begin position="361"/>
        <end position="370"/>
    </location>
</feature>
<feature type="compositionally biased region" description="Polar residues" evidence="10">
    <location>
        <begin position="168"/>
        <end position="178"/>
    </location>
</feature>
<keyword evidence="2" id="KW-0479">Metal-binding</keyword>
<evidence type="ECO:0000256" key="1">
    <source>
        <dbReference type="ARBA" id="ARBA00004123"/>
    </source>
</evidence>
<feature type="region of interest" description="Disordered" evidence="10">
    <location>
        <begin position="1413"/>
        <end position="1440"/>
    </location>
</feature>
<feature type="compositionally biased region" description="Low complexity" evidence="10">
    <location>
        <begin position="1145"/>
        <end position="1154"/>
    </location>
</feature>
<dbReference type="InterPro" id="IPR011011">
    <property type="entry name" value="Znf_FYVE_PHD"/>
</dbReference>
<feature type="compositionally biased region" description="Basic and acidic residues" evidence="10">
    <location>
        <begin position="1385"/>
        <end position="1394"/>
    </location>
</feature>
<dbReference type="GO" id="GO:0008270">
    <property type="term" value="F:zinc ion binding"/>
    <property type="evidence" value="ECO:0007669"/>
    <property type="project" value="UniProtKB-KW"/>
</dbReference>
<keyword evidence="14" id="KW-1185">Reference proteome</keyword>
<evidence type="ECO:0000256" key="2">
    <source>
        <dbReference type="ARBA" id="ARBA00022723"/>
    </source>
</evidence>
<dbReference type="Pfam" id="PF07500">
    <property type="entry name" value="TFIIS_M"/>
    <property type="match status" value="1"/>
</dbReference>
<dbReference type="PROSITE" id="PS51321">
    <property type="entry name" value="TFIIS_CENTRAL"/>
    <property type="match status" value="1"/>
</dbReference>
<dbReference type="InterPro" id="IPR036575">
    <property type="entry name" value="TFIIS_cen_dom_sf"/>
</dbReference>
<dbReference type="InterPro" id="IPR012921">
    <property type="entry name" value="SPOC_C"/>
</dbReference>
<feature type="coiled-coil region" evidence="9">
    <location>
        <begin position="1471"/>
        <end position="1509"/>
    </location>
</feature>
<evidence type="ECO:0000259" key="12">
    <source>
        <dbReference type="PROSITE" id="PS51321"/>
    </source>
</evidence>
<feature type="compositionally biased region" description="Basic and acidic residues" evidence="10">
    <location>
        <begin position="202"/>
        <end position="220"/>
    </location>
</feature>
<feature type="compositionally biased region" description="Polar residues" evidence="10">
    <location>
        <begin position="594"/>
        <end position="607"/>
    </location>
</feature>
<feature type="compositionally biased region" description="Low complexity" evidence="10">
    <location>
        <begin position="1098"/>
        <end position="1114"/>
    </location>
</feature>
<evidence type="ECO:0000256" key="10">
    <source>
        <dbReference type="SAM" id="MobiDB-lite"/>
    </source>
</evidence>
<evidence type="ECO:0000256" key="6">
    <source>
        <dbReference type="ARBA" id="ARBA00023163"/>
    </source>
</evidence>
<dbReference type="SMART" id="SM00249">
    <property type="entry name" value="PHD"/>
    <property type="match status" value="1"/>
</dbReference>
<dbReference type="Gene3D" id="3.40.5.120">
    <property type="match status" value="1"/>
</dbReference>
<dbReference type="PANTHER" id="PTHR11477:SF51">
    <property type="entry name" value="PROTEIN PARTNER OF SNF, ISOFORM B"/>
    <property type="match status" value="1"/>
</dbReference>
<dbReference type="PANTHER" id="PTHR11477">
    <property type="entry name" value="TRANSCRIPTION FACTOR S-II ZINC FINGER DOMAIN-CONTAINING PROTEIN"/>
    <property type="match status" value="1"/>
</dbReference>
<dbReference type="InterPro" id="IPR037259">
    <property type="entry name" value="BRK_sf"/>
</dbReference>
<dbReference type="InterPro" id="IPR019786">
    <property type="entry name" value="Zinc_finger_PHD-type_CS"/>
</dbReference>
<feature type="compositionally biased region" description="Acidic residues" evidence="10">
    <location>
        <begin position="371"/>
        <end position="383"/>
    </location>
</feature>
<dbReference type="OrthoDB" id="1884872at2759"/>
<dbReference type="Gene3D" id="3.30.40.10">
    <property type="entry name" value="Zinc/RING finger domain, C3HC4 (zinc finger)"/>
    <property type="match status" value="1"/>
</dbReference>
<dbReference type="SUPFAM" id="SSF160481">
    <property type="entry name" value="BRK domain-like"/>
    <property type="match status" value="1"/>
</dbReference>
<evidence type="ECO:0000256" key="5">
    <source>
        <dbReference type="ARBA" id="ARBA00023015"/>
    </source>
</evidence>
<feature type="compositionally biased region" description="Low complexity" evidence="10">
    <location>
        <begin position="810"/>
        <end position="820"/>
    </location>
</feature>
<dbReference type="PROSITE" id="PS50016">
    <property type="entry name" value="ZF_PHD_2"/>
    <property type="match status" value="1"/>
</dbReference>
<comment type="caution">
    <text evidence="13">The sequence shown here is derived from an EMBL/GenBank/DDBJ whole genome shotgun (WGS) entry which is preliminary data.</text>
</comment>
<feature type="compositionally biased region" description="Acidic residues" evidence="10">
    <location>
        <begin position="227"/>
        <end position="238"/>
    </location>
</feature>
<keyword evidence="4" id="KW-0862">Zinc</keyword>
<feature type="compositionally biased region" description="Basic and acidic residues" evidence="10">
    <location>
        <begin position="289"/>
        <end position="301"/>
    </location>
</feature>
<feature type="region of interest" description="Disordered" evidence="10">
    <location>
        <begin position="1306"/>
        <end position="1397"/>
    </location>
</feature>
<dbReference type="Pfam" id="PF07744">
    <property type="entry name" value="SPOC"/>
    <property type="match status" value="1"/>
</dbReference>
<feature type="domain" description="PHD-type" evidence="11">
    <location>
        <begin position="388"/>
        <end position="442"/>
    </location>
</feature>
<dbReference type="SMART" id="SM00592">
    <property type="entry name" value="BRK"/>
    <property type="match status" value="1"/>
</dbReference>
<feature type="compositionally biased region" description="Acidic residues" evidence="10">
    <location>
        <begin position="1422"/>
        <end position="1431"/>
    </location>
</feature>
<dbReference type="InterPro" id="IPR003618">
    <property type="entry name" value="TFIIS_cen_dom"/>
</dbReference>
<feature type="region of interest" description="Disordered" evidence="10">
    <location>
        <begin position="1548"/>
        <end position="1567"/>
    </location>
</feature>
<feature type="domain" description="TFIIS central" evidence="12">
    <location>
        <begin position="866"/>
        <end position="988"/>
    </location>
</feature>
<evidence type="ECO:0000256" key="9">
    <source>
        <dbReference type="SAM" id="Coils"/>
    </source>
</evidence>
<sequence length="1567" mass="176060">MEQQVSNTVDNSFLDLSSESLNKLDEVFNSDSVKQFLSDSKSLENLAAAILENEAPATSSLSTTSTVTMSNSAPGHVATVQEGLDLVDALDSLVNQLTNQPQSTSAGRPGFRDVPPEVDLLGGNLEIGSSTEETWVDSISLDHSYACVAVKQRVPHRRDSQIDYDMSGASSSPTTPQRRSQRQIEKIEKSVLERIKAENQELLKREREEMGGGKRSRDSLEDTLVSQDEEETVDDDGLVIDVDDKKQSVKKKPRKKKRISETSVPVTTSQRKAEDELENVIAALSGENVENKKSTADDRKSSAGRSQRQRRKPKRWDDDEVEVDFSGNASELGMESSSSMKKVIVKREQPEEDVPLMTTNEIREKIAKEVDSDDDEGSEWGSDDDPDKLWCICRQPHNNRFMICCDGCEDWFHGTCVGVTKKQGRICEQEKRKWFCAKCREAGKRDDRMFIPSSTVVSTSAASETKDEKGGVVKRKPSDVNRDETKKVKKVNDEQKKRNDFRLKIGKPKGLKVPVASAEKKEEEKLKKLIKNKKIEFKKKFKKEKEEKESEWEPISKVVTVVRKPEDKKKKFKEQSIDLSFQDLFKAEPLTMKRSGSTSGGSNSLQSPATTPVTPTTPKFASNQQPPLKRPSISGGDQPSSLSHQQQPQQQQQHQQQSQQPSTALASQQQQQHPQQQQQQQQQPRKASVSSNEPICVTCNKVVHNKTQQKSSSVYCSDVCIEKHVKELLELLKQTRTSSITSKTSEKRVVVIERSTGKLLAGGNAILEDRLLEFIKSHPSFEVLRPQTNIVSRKSSVDSNDQKRRNSEVQQQQQQHQQQQKMPLMKRNEEKSMKKEENVQQPKTKPKLSPSDTNNDYRKEMGADSIRNNVRKALRDTLTARCNEVNDLKNIKDEDIKKIASKIEEEMYQYFNKDTSGKYRTRYRSLVFNLKDSKNQGLFRKVLTGKIEPSRLVRMSPEELASPELAKWRERENKHTLEMIKRDAEQQAQQVIVKKTHKGEELIETKAKKEIDVEAGQNELHHKDKEKNDTSLQLNDLNEDTTSKHGQHVFDLRCEICTNKQSSRKKSRTSDEQEQPKRVRVELDEPTNKILQEAVKLSSKTTTVTTTASSSSSRDSFDQSEATTHSTTTTPPPTSLPPPPPPPQQQQQPVEPVVKVSQPSCWKGTIYMQDVAKFVSSAFKISGAVEVQDLLDVIQVCGRIAPEQVLDYIKKLKYSSRSEISVVRFHPSSHDEKMGYDAFFAYLNSRKRYGVVGNNAKCVKDFYILPLPKDVDPPEVLLPFNGPGLEKRHHRQNLLLGIIVKSKKVFEHKSKHKDPRTQTSSSESNVQSHERSYTPPPPLKTDQNSNTSSSNPAEEEPYDPANSLTPPLQMKSSSSSTSVSYTPPRETEERDSADRTTTAAAAVIAAATTATTTTTALTSGAADEEPYDPEDNNSSSNSSNVVDLLEKITKSTNPNEVTSTILSTIANSATIEQQKQLLNELTNKVEESKKQLEEQRRAAEAAFNIATSSAKNVSGGIPGLDGSFADETQLQIPNIQLPDNLKEILETVQRKTQEQEKHKGNTYTQHQ</sequence>
<keyword evidence="3 8" id="KW-0863">Zinc-finger</keyword>
<dbReference type="InterPro" id="IPR006576">
    <property type="entry name" value="BRK_domain"/>
</dbReference>
<dbReference type="GO" id="GO:0006351">
    <property type="term" value="P:DNA-templated transcription"/>
    <property type="evidence" value="ECO:0007669"/>
    <property type="project" value="InterPro"/>
</dbReference>
<dbReference type="Pfam" id="PF00628">
    <property type="entry name" value="PHD"/>
    <property type="match status" value="1"/>
</dbReference>
<evidence type="ECO:0000256" key="8">
    <source>
        <dbReference type="PROSITE-ProRule" id="PRU00146"/>
    </source>
</evidence>
<dbReference type="SUPFAM" id="SSF57903">
    <property type="entry name" value="FYVE/PHD zinc finger"/>
    <property type="match status" value="1"/>
</dbReference>
<feature type="compositionally biased region" description="Basic and acidic residues" evidence="10">
    <location>
        <begin position="464"/>
        <end position="482"/>
    </location>
</feature>
<feature type="compositionally biased region" description="Low complexity" evidence="10">
    <location>
        <begin position="638"/>
        <end position="684"/>
    </location>
</feature>
<dbReference type="GO" id="GO:0005634">
    <property type="term" value="C:nucleus"/>
    <property type="evidence" value="ECO:0007669"/>
    <property type="project" value="UniProtKB-SubCell"/>
</dbReference>
<evidence type="ECO:0000259" key="11">
    <source>
        <dbReference type="PROSITE" id="PS50016"/>
    </source>
</evidence>
<feature type="compositionally biased region" description="Basic and acidic residues" evidence="10">
    <location>
        <begin position="1548"/>
        <end position="1559"/>
    </location>
</feature>
<feature type="region of interest" description="Disordered" evidence="10">
    <location>
        <begin position="792"/>
        <end position="865"/>
    </location>
</feature>
<dbReference type="InterPro" id="IPR001965">
    <property type="entry name" value="Znf_PHD"/>
</dbReference>
<feature type="compositionally biased region" description="Basic residues" evidence="10">
    <location>
        <begin position="248"/>
        <end position="258"/>
    </location>
</feature>
<comment type="subcellular location">
    <subcellularLocation>
        <location evidence="1">Nucleus</location>
    </subcellularLocation>
</comment>
<feature type="region of interest" description="Disordered" evidence="10">
    <location>
        <begin position="156"/>
        <end position="183"/>
    </location>
</feature>
<dbReference type="SMART" id="SM00510">
    <property type="entry name" value="TFS2M"/>
    <property type="match status" value="1"/>
</dbReference>
<feature type="compositionally biased region" description="Basic and acidic residues" evidence="10">
    <location>
        <begin position="1068"/>
        <end position="1087"/>
    </location>
</feature>
<feature type="region of interest" description="Disordered" evidence="10">
    <location>
        <begin position="461"/>
        <end position="482"/>
    </location>
</feature>
<dbReference type="VEuPathDB" id="VectorBase:LDEU006066"/>
<feature type="compositionally biased region" description="Basic and acidic residues" evidence="10">
    <location>
        <begin position="826"/>
        <end position="838"/>
    </location>
</feature>
<evidence type="ECO:0000313" key="13">
    <source>
        <dbReference type="EMBL" id="RWS25974.1"/>
    </source>
</evidence>
<name>A0A443SEM3_9ACAR</name>
<feature type="region of interest" description="Disordered" evidence="10">
    <location>
        <begin position="1013"/>
        <end position="1043"/>
    </location>
</feature>
<keyword evidence="5" id="KW-0805">Transcription regulation</keyword>
<keyword evidence="7" id="KW-0539">Nucleus</keyword>
<feature type="region of interest" description="Disordered" evidence="10">
    <location>
        <begin position="346"/>
        <end position="383"/>
    </location>
</feature>
<evidence type="ECO:0000313" key="14">
    <source>
        <dbReference type="Proteomes" id="UP000288716"/>
    </source>
</evidence>
<organism evidence="13 14">
    <name type="scientific">Leptotrombidium deliense</name>
    <dbReference type="NCBI Taxonomy" id="299467"/>
    <lineage>
        <taxon>Eukaryota</taxon>
        <taxon>Metazoa</taxon>
        <taxon>Ecdysozoa</taxon>
        <taxon>Arthropoda</taxon>
        <taxon>Chelicerata</taxon>
        <taxon>Arachnida</taxon>
        <taxon>Acari</taxon>
        <taxon>Acariformes</taxon>
        <taxon>Trombidiformes</taxon>
        <taxon>Prostigmata</taxon>
        <taxon>Anystina</taxon>
        <taxon>Parasitengona</taxon>
        <taxon>Trombiculoidea</taxon>
        <taxon>Trombiculidae</taxon>
        <taxon>Leptotrombidium</taxon>
    </lineage>
</organism>
<accession>A0A443SEM3</accession>
<feature type="compositionally biased region" description="Polar residues" evidence="10">
    <location>
        <begin position="261"/>
        <end position="270"/>
    </location>
</feature>
<dbReference type="CDD" id="cd15552">
    <property type="entry name" value="PHD_PHF3_like"/>
    <property type="match status" value="1"/>
</dbReference>
<dbReference type="Pfam" id="PF07533">
    <property type="entry name" value="BRK"/>
    <property type="match status" value="1"/>
</dbReference>
<dbReference type="Gene3D" id="1.10.472.30">
    <property type="entry name" value="Transcription elongation factor S-II, central domain"/>
    <property type="match status" value="1"/>
</dbReference>
<protein>
    <submittedName>
        <fullName evidence="13">Death-inducer obliterator 1-like protein</fullName>
    </submittedName>
</protein>
<gene>
    <name evidence="13" type="ORF">B4U80_00120</name>
</gene>
<dbReference type="SUPFAM" id="SSF46942">
    <property type="entry name" value="Elongation factor TFIIS domain 2"/>
    <property type="match status" value="1"/>
</dbReference>